<proteinExistence type="predicted"/>
<keyword evidence="3" id="KW-1185">Reference proteome</keyword>
<accession>A0A2S2DRD1</accession>
<protein>
    <submittedName>
        <fullName evidence="2">Transcriptional regulator</fullName>
    </submittedName>
</protein>
<gene>
    <name evidence="2" type="ORF">DIR46_02220</name>
</gene>
<dbReference type="InterPro" id="IPR001387">
    <property type="entry name" value="Cro/C1-type_HTH"/>
</dbReference>
<dbReference type="CDD" id="cd00093">
    <property type="entry name" value="HTH_XRE"/>
    <property type="match status" value="1"/>
</dbReference>
<dbReference type="Gene3D" id="1.10.260.40">
    <property type="entry name" value="lambda repressor-like DNA-binding domains"/>
    <property type="match status" value="1"/>
</dbReference>
<dbReference type="SUPFAM" id="SSF47413">
    <property type="entry name" value="lambda repressor-like DNA-binding domains"/>
    <property type="match status" value="1"/>
</dbReference>
<dbReference type="EMBL" id="CP029343">
    <property type="protein sequence ID" value="AWL07589.1"/>
    <property type="molecule type" value="Genomic_DNA"/>
</dbReference>
<evidence type="ECO:0000313" key="2">
    <source>
        <dbReference type="EMBL" id="AWL07589.1"/>
    </source>
</evidence>
<feature type="domain" description="HTH cro/C1-type" evidence="1">
    <location>
        <begin position="7"/>
        <end position="39"/>
    </location>
</feature>
<dbReference type="Pfam" id="PF13560">
    <property type="entry name" value="HTH_31"/>
    <property type="match status" value="1"/>
</dbReference>
<reference evidence="2 3" key="1">
    <citation type="submission" date="2018-05" db="EMBL/GenBank/DDBJ databases">
        <title>Complete genome sequence of Massilia oculi sp. nov. CCUG 43427T (=DSM 26321T), the type strain of M. oculi, and comparison with genome sequences of other Massilia strains.</title>
        <authorList>
            <person name="Zhu B."/>
        </authorList>
    </citation>
    <scope>NUCLEOTIDE SEQUENCE [LARGE SCALE GENOMIC DNA]</scope>
    <source>
        <strain evidence="2 3">CCUG 43427</strain>
    </source>
</reference>
<dbReference type="OrthoDB" id="72638at2"/>
<dbReference type="KEGG" id="mtim:DIR46_02220"/>
<evidence type="ECO:0000259" key="1">
    <source>
        <dbReference type="PROSITE" id="PS50943"/>
    </source>
</evidence>
<organism evidence="2 3">
    <name type="scientific">Massilia oculi</name>
    <dbReference type="NCBI Taxonomy" id="945844"/>
    <lineage>
        <taxon>Bacteria</taxon>
        <taxon>Pseudomonadati</taxon>
        <taxon>Pseudomonadota</taxon>
        <taxon>Betaproteobacteria</taxon>
        <taxon>Burkholderiales</taxon>
        <taxon>Oxalobacteraceae</taxon>
        <taxon>Telluria group</taxon>
        <taxon>Massilia</taxon>
    </lineage>
</organism>
<dbReference type="InterPro" id="IPR010982">
    <property type="entry name" value="Lambda_DNA-bd_dom_sf"/>
</dbReference>
<dbReference type="PROSITE" id="PS50943">
    <property type="entry name" value="HTH_CROC1"/>
    <property type="match status" value="1"/>
</dbReference>
<dbReference type="AlphaFoldDB" id="A0A2S2DRD1"/>
<name>A0A2S2DRD1_9BURK</name>
<sequence length="71" mass="7618">MDISFTIKSLRQAGLTQTQIGNAIGLRQTSISDMESGKAGTKRPSFQVIDGLARLAKKHKVATEPPAPQPQ</sequence>
<evidence type="ECO:0000313" key="3">
    <source>
        <dbReference type="Proteomes" id="UP000245820"/>
    </source>
</evidence>
<dbReference type="RefSeq" id="WP_109347872.1">
    <property type="nucleotide sequence ID" value="NZ_CP029343.1"/>
</dbReference>
<dbReference type="GO" id="GO:0003677">
    <property type="term" value="F:DNA binding"/>
    <property type="evidence" value="ECO:0007669"/>
    <property type="project" value="InterPro"/>
</dbReference>
<dbReference type="Proteomes" id="UP000245820">
    <property type="component" value="Chromosome"/>
</dbReference>